<dbReference type="eggNOG" id="COG0616">
    <property type="taxonomic scope" value="Bacteria"/>
</dbReference>
<keyword evidence="3" id="KW-0378">Hydrolase</keyword>
<dbReference type="DNASU" id="3741426"/>
<dbReference type="STRING" id="269799.Gmet_1750"/>
<evidence type="ECO:0000259" key="5">
    <source>
        <dbReference type="Pfam" id="PF01343"/>
    </source>
</evidence>
<dbReference type="HOGENOM" id="CLU_046540_0_0_7"/>
<dbReference type="InterPro" id="IPR029045">
    <property type="entry name" value="ClpP/crotonase-like_dom_sf"/>
</dbReference>
<dbReference type="GO" id="GO:0008236">
    <property type="term" value="F:serine-type peptidase activity"/>
    <property type="evidence" value="ECO:0007669"/>
    <property type="project" value="UniProtKB-KW"/>
</dbReference>
<dbReference type="Gene3D" id="3.90.226.10">
    <property type="entry name" value="2-enoyl-CoA Hydratase, Chain A, domain 1"/>
    <property type="match status" value="1"/>
</dbReference>
<dbReference type="AlphaFoldDB" id="Q39UU3"/>
<evidence type="ECO:0000313" key="6">
    <source>
        <dbReference type="EMBL" id="ABB31981.1"/>
    </source>
</evidence>
<dbReference type="Proteomes" id="UP000007073">
    <property type="component" value="Chromosome"/>
</dbReference>
<sequence length="301" mass="32252">MKKNHVVIGVIIVAALALLFTLSIQIARLILGDGPMVSSGEGVGYVEVKGPILESEEIVKQLSEMRKKTNVKAVVLRIESPGGVIGPSQEIYEAVKKLAKTKKVVVSMGSVAASGGYHIAIPAAVIYANPGTITGSIGVLMKLANVEGLMDKVGMKAFTLKSGKFKDAGSPVRALTDEDRALLQGVIDNLHTQFVKAVAEARKLPVEEVRRLADGRVYTGEQAVSLKLVDRLGTLEDAVEEAGRLAGIKGEPTLLMPPKKRKHLRDYLLEEASGFFREIVRREGGFSVNYELDPAVGNGGR</sequence>
<proteinExistence type="inferred from homology"/>
<accession>Q39UU3</accession>
<evidence type="ECO:0000256" key="4">
    <source>
        <dbReference type="ARBA" id="ARBA00022825"/>
    </source>
</evidence>
<reference evidence="6 7" key="1">
    <citation type="submission" date="2005-10" db="EMBL/GenBank/DDBJ databases">
        <title>Complete sequence of Geobacter metallireducens GS-15.</title>
        <authorList>
            <consortium name="US DOE Joint Genome Institute"/>
            <person name="Copeland A."/>
            <person name="Lucas S."/>
            <person name="Lapidus A."/>
            <person name="Barry K."/>
            <person name="Detter J.C."/>
            <person name="Glavina T."/>
            <person name="Hammon N."/>
            <person name="Israni S."/>
            <person name="Pitluck S."/>
            <person name="Di Bartolo G."/>
            <person name="Chain P."/>
            <person name="Schmutz J."/>
            <person name="Larimer F."/>
            <person name="Land M."/>
            <person name="Kyrpides N."/>
            <person name="Ivanova N."/>
            <person name="Richardson P."/>
        </authorList>
    </citation>
    <scope>NUCLEOTIDE SEQUENCE [LARGE SCALE GENOMIC DNA]</scope>
    <source>
        <strain evidence="7">ATCC 53774 / DSM 7210 / GS-15</strain>
    </source>
</reference>
<dbReference type="RefSeq" id="WP_004513354.1">
    <property type="nucleotide sequence ID" value="NC_007517.1"/>
</dbReference>
<dbReference type="KEGG" id="gme:Gmet_1750"/>
<dbReference type="InterPro" id="IPR047272">
    <property type="entry name" value="S49_SppA_C"/>
</dbReference>
<evidence type="ECO:0000256" key="2">
    <source>
        <dbReference type="ARBA" id="ARBA00022670"/>
    </source>
</evidence>
<gene>
    <name evidence="6" type="ordered locus">Gmet_1750</name>
</gene>
<dbReference type="NCBIfam" id="TIGR00706">
    <property type="entry name" value="SppA_dom"/>
    <property type="match status" value="1"/>
</dbReference>
<keyword evidence="4" id="KW-0720">Serine protease</keyword>
<dbReference type="PANTHER" id="PTHR42987:SF7">
    <property type="entry name" value="SIGNAL PEPTIDE PEPTIDASE SPPA-RELATED"/>
    <property type="match status" value="1"/>
</dbReference>
<dbReference type="Pfam" id="PF01343">
    <property type="entry name" value="Peptidase_S49"/>
    <property type="match status" value="1"/>
</dbReference>
<dbReference type="InterPro" id="IPR004635">
    <property type="entry name" value="Pept_S49_SppA"/>
</dbReference>
<evidence type="ECO:0000256" key="1">
    <source>
        <dbReference type="ARBA" id="ARBA00008683"/>
    </source>
</evidence>
<keyword evidence="2" id="KW-0645">Protease</keyword>
<keyword evidence="7" id="KW-1185">Reference proteome</keyword>
<dbReference type="SUPFAM" id="SSF52096">
    <property type="entry name" value="ClpP/crotonase"/>
    <property type="match status" value="1"/>
</dbReference>
<dbReference type="CDD" id="cd07023">
    <property type="entry name" value="S49_Sppa_N_C"/>
    <property type="match status" value="1"/>
</dbReference>
<protein>
    <submittedName>
        <fullName evidence="6">Peptidase, S49 family</fullName>
    </submittedName>
</protein>
<comment type="similarity">
    <text evidence="1">Belongs to the peptidase S49 family.</text>
</comment>
<evidence type="ECO:0000256" key="3">
    <source>
        <dbReference type="ARBA" id="ARBA00022801"/>
    </source>
</evidence>
<dbReference type="Gene3D" id="6.20.330.10">
    <property type="match status" value="1"/>
</dbReference>
<reference evidence="6 7" key="2">
    <citation type="journal article" date="2009" name="BMC Microbiol.">
        <title>The genome sequence of Geobacter metallireducens: features of metabolism, physiology and regulation common and dissimilar to Geobacter sulfurreducens.</title>
        <authorList>
            <person name="Aklujkar M."/>
            <person name="Krushkal J."/>
            <person name="DiBartolo G."/>
            <person name="Lapidus A."/>
            <person name="Land M.L."/>
            <person name="Lovley D.R."/>
        </authorList>
    </citation>
    <scope>NUCLEOTIDE SEQUENCE [LARGE SCALE GENOMIC DNA]</scope>
    <source>
        <strain evidence="7">ATCC 53774 / DSM 7210 / GS-15</strain>
    </source>
</reference>
<dbReference type="PANTHER" id="PTHR42987">
    <property type="entry name" value="PEPTIDASE S49"/>
    <property type="match status" value="1"/>
</dbReference>
<feature type="domain" description="Peptidase S49" evidence="5">
    <location>
        <begin position="97"/>
        <end position="248"/>
    </location>
</feature>
<dbReference type="InterPro" id="IPR002142">
    <property type="entry name" value="Peptidase_S49"/>
</dbReference>
<name>Q39UU3_GEOMG</name>
<dbReference type="GO" id="GO:0006508">
    <property type="term" value="P:proteolysis"/>
    <property type="evidence" value="ECO:0007669"/>
    <property type="project" value="UniProtKB-KW"/>
</dbReference>
<evidence type="ECO:0000313" key="7">
    <source>
        <dbReference type="Proteomes" id="UP000007073"/>
    </source>
</evidence>
<organism evidence="6 7">
    <name type="scientific">Geobacter metallireducens (strain ATCC 53774 / DSM 7210 / GS-15)</name>
    <dbReference type="NCBI Taxonomy" id="269799"/>
    <lineage>
        <taxon>Bacteria</taxon>
        <taxon>Pseudomonadati</taxon>
        <taxon>Thermodesulfobacteriota</taxon>
        <taxon>Desulfuromonadia</taxon>
        <taxon>Geobacterales</taxon>
        <taxon>Geobacteraceae</taxon>
        <taxon>Geobacter</taxon>
    </lineage>
</organism>
<dbReference type="EMBL" id="CP000148">
    <property type="protein sequence ID" value="ABB31981.1"/>
    <property type="molecule type" value="Genomic_DNA"/>
</dbReference>